<dbReference type="PROSITE" id="PS50048">
    <property type="entry name" value="ZN2_CY6_FUNGAL_2"/>
    <property type="match status" value="1"/>
</dbReference>
<sequence>MTKSPSLRRRVSAPAEPLTSPVRPYQKPNRLNIACTQCRRRKVRCDASLPRCRNCRLRGDQCETLDVREAEKGTAGSKDGARVNHDATAAENESIVGSTIPCHDESHPHVRKRRRTGVEPVNDDDDTTSHTTARLEEARKRASARVGPEPEEDVSWVSQAYKASAADSHCVDGDDKTGSTPDVVLNTDESASCTKFLGGSSVQSLCNFVDLHLAAIGLEPIGACFNDGMRHSEEFQIPLIAASLPLLPAHGEMDLYTSTFVRRVWPLFPVIDPTAFQADTAQLLDLQEAAAAAGGPLPSSFCTQHLSSPVQVTHLAMAYAVVCISHDELRGCTTATSARFLRAAYSLYAHLVAYPYVSSVQALVLLSLALRGQVKEGQAWQTLGQAIRVAHSVGLHKRAEAMGKSLVVVRPMAVGKSADSGARFGSAAALHCRIWWSCCALERVMQLESGRPTQLGQGSDVPVGPLLEAGVVDRFFVSWLSLTSIMGRIAQEVYANRPATLLDLLQKVQELDQALLQWEKTRHRDGSGCSAGPESDRDADSGSHLSSILLMQYNFAHITLLRLSIMFPPKVYLEQLAKHQSHLPSYARLRNGAHLCSTAARATVTEALHIADDDRLNGGGSSSSSSDGGSAGSLLWIGTSPLFLSTIVLALGILQQPLRRVARADLELLALGTELFENNLSRWMGGGGGAEGSGSPGTTAVAPFTSIGRILYDRVSSYLGLFQGRARVTVATGDYTDPGSGEGAATSLMMLADLSSASRHDIEQQQCHKQQQSELEHFLLPGAATKGHGNNGQVSDSAIQTDVEPYPSRDNPQQQQQQDNMSRVADWSLEPFEGFQFNDVWDMIGSDLLLEGHGISFA</sequence>
<feature type="region of interest" description="Disordered" evidence="3">
    <location>
        <begin position="1"/>
        <end position="25"/>
    </location>
</feature>
<dbReference type="InterPro" id="IPR007219">
    <property type="entry name" value="XnlR_reg_dom"/>
</dbReference>
<evidence type="ECO:0000313" key="6">
    <source>
        <dbReference type="Proteomes" id="UP000070501"/>
    </source>
</evidence>
<feature type="region of interest" description="Disordered" evidence="3">
    <location>
        <begin position="98"/>
        <end position="153"/>
    </location>
</feature>
<dbReference type="EMBL" id="KQ964248">
    <property type="protein sequence ID" value="KXJ92552.1"/>
    <property type="molecule type" value="Genomic_DNA"/>
</dbReference>
<dbReference type="OrthoDB" id="424974at2759"/>
<protein>
    <recommendedName>
        <fullName evidence="4">Zn(2)-C6 fungal-type domain-containing protein</fullName>
    </recommendedName>
</protein>
<dbReference type="GO" id="GO:0006351">
    <property type="term" value="P:DNA-templated transcription"/>
    <property type="evidence" value="ECO:0007669"/>
    <property type="project" value="InterPro"/>
</dbReference>
<dbReference type="Pfam" id="PF00172">
    <property type="entry name" value="Zn_clus"/>
    <property type="match status" value="1"/>
</dbReference>
<dbReference type="GO" id="GO:0003677">
    <property type="term" value="F:DNA binding"/>
    <property type="evidence" value="ECO:0007669"/>
    <property type="project" value="InterPro"/>
</dbReference>
<reference evidence="6" key="1">
    <citation type="submission" date="2016-02" db="EMBL/GenBank/DDBJ databases">
        <title>Draft genome sequence of Microdochium bolleyi, a fungal endophyte of beachgrass.</title>
        <authorList>
            <consortium name="DOE Joint Genome Institute"/>
            <person name="David A.S."/>
            <person name="May G."/>
            <person name="Haridas S."/>
            <person name="Lim J."/>
            <person name="Wang M."/>
            <person name="Labutti K."/>
            <person name="Lipzen A."/>
            <person name="Barry K."/>
            <person name="Grigoriev I.V."/>
        </authorList>
    </citation>
    <scope>NUCLEOTIDE SEQUENCE [LARGE SCALE GENOMIC DNA]</scope>
    <source>
        <strain evidence="6">J235TASD1</strain>
    </source>
</reference>
<keyword evidence="6" id="KW-1185">Reference proteome</keyword>
<feature type="compositionally biased region" description="Basic residues" evidence="3">
    <location>
        <begin position="1"/>
        <end position="11"/>
    </location>
</feature>
<dbReference type="Pfam" id="PF04082">
    <property type="entry name" value="Fungal_trans"/>
    <property type="match status" value="1"/>
</dbReference>
<keyword evidence="1" id="KW-0479">Metal-binding</keyword>
<dbReference type="InParanoid" id="A0A136J5Y4"/>
<dbReference type="InterPro" id="IPR001138">
    <property type="entry name" value="Zn2Cys6_DnaBD"/>
</dbReference>
<organism evidence="5 6">
    <name type="scientific">Microdochium bolleyi</name>
    <dbReference type="NCBI Taxonomy" id="196109"/>
    <lineage>
        <taxon>Eukaryota</taxon>
        <taxon>Fungi</taxon>
        <taxon>Dikarya</taxon>
        <taxon>Ascomycota</taxon>
        <taxon>Pezizomycotina</taxon>
        <taxon>Sordariomycetes</taxon>
        <taxon>Xylariomycetidae</taxon>
        <taxon>Xylariales</taxon>
        <taxon>Microdochiaceae</taxon>
        <taxon>Microdochium</taxon>
    </lineage>
</organism>
<dbReference type="SMART" id="SM00066">
    <property type="entry name" value="GAL4"/>
    <property type="match status" value="1"/>
</dbReference>
<dbReference type="Gene3D" id="4.10.240.10">
    <property type="entry name" value="Zn(2)-C6 fungal-type DNA-binding domain"/>
    <property type="match status" value="1"/>
</dbReference>
<dbReference type="PANTHER" id="PTHR46910">
    <property type="entry name" value="TRANSCRIPTION FACTOR PDR1"/>
    <property type="match status" value="1"/>
</dbReference>
<evidence type="ECO:0000256" key="1">
    <source>
        <dbReference type="ARBA" id="ARBA00022723"/>
    </source>
</evidence>
<evidence type="ECO:0000256" key="3">
    <source>
        <dbReference type="SAM" id="MobiDB-lite"/>
    </source>
</evidence>
<dbReference type="PANTHER" id="PTHR46910:SF1">
    <property type="entry name" value="MISCELLANEOUS ZN(II)2CYS6 TRANSCRIPTION FACTOR (EUROFUNG)-RELATED"/>
    <property type="match status" value="1"/>
</dbReference>
<dbReference type="InterPro" id="IPR036864">
    <property type="entry name" value="Zn2-C6_fun-type_DNA-bd_sf"/>
</dbReference>
<keyword evidence="2" id="KW-0539">Nucleus</keyword>
<evidence type="ECO:0000313" key="5">
    <source>
        <dbReference type="EMBL" id="KXJ92552.1"/>
    </source>
</evidence>
<dbReference type="InterPro" id="IPR050987">
    <property type="entry name" value="AtrR-like"/>
</dbReference>
<dbReference type="GO" id="GO:0000981">
    <property type="term" value="F:DNA-binding transcription factor activity, RNA polymerase II-specific"/>
    <property type="evidence" value="ECO:0007669"/>
    <property type="project" value="InterPro"/>
</dbReference>
<dbReference type="CDD" id="cd00067">
    <property type="entry name" value="GAL4"/>
    <property type="match status" value="1"/>
</dbReference>
<dbReference type="STRING" id="196109.A0A136J5Y4"/>
<proteinExistence type="predicted"/>
<name>A0A136J5Y4_9PEZI</name>
<dbReference type="CDD" id="cd12148">
    <property type="entry name" value="fungal_TF_MHR"/>
    <property type="match status" value="1"/>
</dbReference>
<dbReference type="SUPFAM" id="SSF57701">
    <property type="entry name" value="Zn2/Cys6 DNA-binding domain"/>
    <property type="match status" value="1"/>
</dbReference>
<dbReference type="SMART" id="SM00906">
    <property type="entry name" value="Fungal_trans"/>
    <property type="match status" value="1"/>
</dbReference>
<evidence type="ECO:0000256" key="2">
    <source>
        <dbReference type="ARBA" id="ARBA00023242"/>
    </source>
</evidence>
<feature type="domain" description="Zn(2)-C6 fungal-type" evidence="4">
    <location>
        <begin position="34"/>
        <end position="64"/>
    </location>
</feature>
<dbReference type="Proteomes" id="UP000070501">
    <property type="component" value="Unassembled WGS sequence"/>
</dbReference>
<dbReference type="AlphaFoldDB" id="A0A136J5Y4"/>
<accession>A0A136J5Y4</accession>
<gene>
    <name evidence="5" type="ORF">Micbo1qcDRAFT_173732</name>
</gene>
<dbReference type="PROSITE" id="PS00463">
    <property type="entry name" value="ZN2_CY6_FUNGAL_1"/>
    <property type="match status" value="1"/>
</dbReference>
<feature type="region of interest" description="Disordered" evidence="3">
    <location>
        <begin position="802"/>
        <end position="821"/>
    </location>
</feature>
<dbReference type="GO" id="GO:0008270">
    <property type="term" value="F:zinc ion binding"/>
    <property type="evidence" value="ECO:0007669"/>
    <property type="project" value="InterPro"/>
</dbReference>
<evidence type="ECO:0000259" key="4">
    <source>
        <dbReference type="PROSITE" id="PS50048"/>
    </source>
</evidence>